<proteinExistence type="predicted"/>
<dbReference type="Proteomes" id="UP000308600">
    <property type="component" value="Unassembled WGS sequence"/>
</dbReference>
<dbReference type="EMBL" id="ML208443">
    <property type="protein sequence ID" value="TFK65256.1"/>
    <property type="molecule type" value="Genomic_DNA"/>
</dbReference>
<reference evidence="1 2" key="1">
    <citation type="journal article" date="2019" name="Nat. Ecol. Evol.">
        <title>Megaphylogeny resolves global patterns of mushroom evolution.</title>
        <authorList>
            <person name="Varga T."/>
            <person name="Krizsan K."/>
            <person name="Foldi C."/>
            <person name="Dima B."/>
            <person name="Sanchez-Garcia M."/>
            <person name="Sanchez-Ramirez S."/>
            <person name="Szollosi G.J."/>
            <person name="Szarkandi J.G."/>
            <person name="Papp V."/>
            <person name="Albert L."/>
            <person name="Andreopoulos W."/>
            <person name="Angelini C."/>
            <person name="Antonin V."/>
            <person name="Barry K.W."/>
            <person name="Bougher N.L."/>
            <person name="Buchanan P."/>
            <person name="Buyck B."/>
            <person name="Bense V."/>
            <person name="Catcheside P."/>
            <person name="Chovatia M."/>
            <person name="Cooper J."/>
            <person name="Damon W."/>
            <person name="Desjardin D."/>
            <person name="Finy P."/>
            <person name="Geml J."/>
            <person name="Haridas S."/>
            <person name="Hughes K."/>
            <person name="Justo A."/>
            <person name="Karasinski D."/>
            <person name="Kautmanova I."/>
            <person name="Kiss B."/>
            <person name="Kocsube S."/>
            <person name="Kotiranta H."/>
            <person name="LaButti K.M."/>
            <person name="Lechner B.E."/>
            <person name="Liimatainen K."/>
            <person name="Lipzen A."/>
            <person name="Lukacs Z."/>
            <person name="Mihaltcheva S."/>
            <person name="Morgado L.N."/>
            <person name="Niskanen T."/>
            <person name="Noordeloos M.E."/>
            <person name="Ohm R.A."/>
            <person name="Ortiz-Santana B."/>
            <person name="Ovrebo C."/>
            <person name="Racz N."/>
            <person name="Riley R."/>
            <person name="Savchenko A."/>
            <person name="Shiryaev A."/>
            <person name="Soop K."/>
            <person name="Spirin V."/>
            <person name="Szebenyi C."/>
            <person name="Tomsovsky M."/>
            <person name="Tulloss R.E."/>
            <person name="Uehling J."/>
            <person name="Grigoriev I.V."/>
            <person name="Vagvolgyi C."/>
            <person name="Papp T."/>
            <person name="Martin F.M."/>
            <person name="Miettinen O."/>
            <person name="Hibbett D.S."/>
            <person name="Nagy L.G."/>
        </authorList>
    </citation>
    <scope>NUCLEOTIDE SEQUENCE [LARGE SCALE GENOMIC DNA]</scope>
    <source>
        <strain evidence="1 2">NL-1719</strain>
    </source>
</reference>
<protein>
    <submittedName>
        <fullName evidence="1">Uncharacterized protein</fullName>
    </submittedName>
</protein>
<evidence type="ECO:0000313" key="2">
    <source>
        <dbReference type="Proteomes" id="UP000308600"/>
    </source>
</evidence>
<accession>A0ACD3AHU4</accession>
<sequence length="152" mass="17261">MLSQRPDQVAMGLGRRGDTKNESHLATRLQRAEGFPTECWVTRTRKFDSKESESIQTELIGLVEDRKVVIGTISESRLDTLVDGSTESNEYVRFTCSDTAKHQVLAMVTERRVCTRQLDMSVRTHAHERNSKHILYPGANVGGVRCRVINWD</sequence>
<name>A0ACD3AHU4_9AGAR</name>
<gene>
    <name evidence="1" type="ORF">BDN72DRAFT_860785</name>
</gene>
<keyword evidence="2" id="KW-1185">Reference proteome</keyword>
<organism evidence="1 2">
    <name type="scientific">Pluteus cervinus</name>
    <dbReference type="NCBI Taxonomy" id="181527"/>
    <lineage>
        <taxon>Eukaryota</taxon>
        <taxon>Fungi</taxon>
        <taxon>Dikarya</taxon>
        <taxon>Basidiomycota</taxon>
        <taxon>Agaricomycotina</taxon>
        <taxon>Agaricomycetes</taxon>
        <taxon>Agaricomycetidae</taxon>
        <taxon>Agaricales</taxon>
        <taxon>Pluteineae</taxon>
        <taxon>Pluteaceae</taxon>
        <taxon>Pluteus</taxon>
    </lineage>
</organism>
<evidence type="ECO:0000313" key="1">
    <source>
        <dbReference type="EMBL" id="TFK65256.1"/>
    </source>
</evidence>